<organism evidence="1 2">
    <name type="scientific">Trichostrongylus colubriformis</name>
    <name type="common">Black scour worm</name>
    <dbReference type="NCBI Taxonomy" id="6319"/>
    <lineage>
        <taxon>Eukaryota</taxon>
        <taxon>Metazoa</taxon>
        <taxon>Ecdysozoa</taxon>
        <taxon>Nematoda</taxon>
        <taxon>Chromadorea</taxon>
        <taxon>Rhabditida</taxon>
        <taxon>Rhabditina</taxon>
        <taxon>Rhabditomorpha</taxon>
        <taxon>Strongyloidea</taxon>
        <taxon>Trichostrongylidae</taxon>
        <taxon>Trichostrongylus</taxon>
    </lineage>
</organism>
<gene>
    <name evidence="1" type="ORF">GCK32_003364</name>
</gene>
<dbReference type="AlphaFoldDB" id="A0AAN8FI02"/>
<comment type="caution">
    <text evidence="1">The sequence shown here is derived from an EMBL/GenBank/DDBJ whole genome shotgun (WGS) entry which is preliminary data.</text>
</comment>
<sequence>MCMAHAERYPILDVTGDPDGNFTGSRPFHVFPSPRRTVRRARELQVCYVKWIDPSDMQHRPSVIHWINCIARTTGDR</sequence>
<dbReference type="Proteomes" id="UP001331761">
    <property type="component" value="Unassembled WGS sequence"/>
</dbReference>
<evidence type="ECO:0000313" key="1">
    <source>
        <dbReference type="EMBL" id="KAK5974442.1"/>
    </source>
</evidence>
<keyword evidence="2" id="KW-1185">Reference proteome</keyword>
<accession>A0AAN8FI02</accession>
<protein>
    <submittedName>
        <fullName evidence="1">Uncharacterized protein</fullName>
    </submittedName>
</protein>
<evidence type="ECO:0000313" key="2">
    <source>
        <dbReference type="Proteomes" id="UP001331761"/>
    </source>
</evidence>
<name>A0AAN8FI02_TRICO</name>
<proteinExistence type="predicted"/>
<reference evidence="1 2" key="1">
    <citation type="submission" date="2019-10" db="EMBL/GenBank/DDBJ databases">
        <title>Assembly and Annotation for the nematode Trichostrongylus colubriformis.</title>
        <authorList>
            <person name="Martin J."/>
        </authorList>
    </citation>
    <scope>NUCLEOTIDE SEQUENCE [LARGE SCALE GENOMIC DNA]</scope>
    <source>
        <strain evidence="1">G859</strain>
        <tissue evidence="1">Whole worm</tissue>
    </source>
</reference>
<dbReference type="EMBL" id="WIXE01014227">
    <property type="protein sequence ID" value="KAK5974442.1"/>
    <property type="molecule type" value="Genomic_DNA"/>
</dbReference>